<dbReference type="AlphaFoldDB" id="R1GDD1"/>
<dbReference type="Pfam" id="PF01557">
    <property type="entry name" value="FAA_hydrolase"/>
    <property type="match status" value="1"/>
</dbReference>
<evidence type="ECO:0000313" key="4">
    <source>
        <dbReference type="EMBL" id="EOD43909.1"/>
    </source>
</evidence>
<dbReference type="SUPFAM" id="SSF56529">
    <property type="entry name" value="FAH"/>
    <property type="match status" value="1"/>
</dbReference>
<comment type="similarity">
    <text evidence="1">Belongs to the FAH family.</text>
</comment>
<organism evidence="4 5">
    <name type="scientific">Botryosphaeria parva (strain UCR-NP2)</name>
    <name type="common">Grapevine canker fungus</name>
    <name type="synonym">Neofusicoccum parvum</name>
    <dbReference type="NCBI Taxonomy" id="1287680"/>
    <lineage>
        <taxon>Eukaryota</taxon>
        <taxon>Fungi</taxon>
        <taxon>Dikarya</taxon>
        <taxon>Ascomycota</taxon>
        <taxon>Pezizomycotina</taxon>
        <taxon>Dothideomycetes</taxon>
        <taxon>Dothideomycetes incertae sedis</taxon>
        <taxon>Botryosphaeriales</taxon>
        <taxon>Botryosphaeriaceae</taxon>
        <taxon>Neofusicoccum</taxon>
    </lineage>
</organism>
<dbReference type="OrthoDB" id="411064at2759"/>
<dbReference type="FunFam" id="3.90.850.10:FF:000002">
    <property type="entry name" value="2-hydroxyhepta-2,4-diene-1,7-dioate isomerase"/>
    <property type="match status" value="1"/>
</dbReference>
<gene>
    <name evidence="4" type="ORF">UCRNP2_9383</name>
</gene>
<reference evidence="5" key="1">
    <citation type="journal article" date="2013" name="Genome Announc.">
        <title>Draft genome sequence of Neofusicoccum parvum isolate UCR-NP2, a fungal vascular pathogen associated with grapevine cankers.</title>
        <authorList>
            <person name="Blanco-Ulate B."/>
            <person name="Rolshausen P."/>
            <person name="Cantu D."/>
        </authorList>
    </citation>
    <scope>NUCLEOTIDE SEQUENCE [LARGE SCALE GENOMIC DNA]</scope>
    <source>
        <strain evidence="5">UCR-NP2</strain>
    </source>
</reference>
<feature type="domain" description="Fumarylacetoacetase-like C-terminal" evidence="3">
    <location>
        <begin position="511"/>
        <end position="715"/>
    </location>
</feature>
<evidence type="ECO:0000313" key="5">
    <source>
        <dbReference type="Proteomes" id="UP000013521"/>
    </source>
</evidence>
<dbReference type="InterPro" id="IPR036663">
    <property type="entry name" value="Fumarylacetoacetase_C_sf"/>
</dbReference>
<keyword evidence="4" id="KW-0378">Hydrolase</keyword>
<dbReference type="GO" id="GO:0006107">
    <property type="term" value="P:oxaloacetate metabolic process"/>
    <property type="evidence" value="ECO:0007669"/>
    <property type="project" value="UniProtKB-ARBA"/>
</dbReference>
<dbReference type="PANTHER" id="PTHR11820">
    <property type="entry name" value="ACYLPYRUVASE"/>
    <property type="match status" value="1"/>
</dbReference>
<dbReference type="CDD" id="cd12148">
    <property type="entry name" value="fungal_TF_MHR"/>
    <property type="match status" value="1"/>
</dbReference>
<evidence type="ECO:0000256" key="2">
    <source>
        <dbReference type="ARBA" id="ARBA00022723"/>
    </source>
</evidence>
<dbReference type="PANTHER" id="PTHR11820:SF7">
    <property type="entry name" value="ACYLPYRUVASE FAHD1, MITOCHONDRIAL"/>
    <property type="match status" value="1"/>
</dbReference>
<name>R1GDD1_BOTPV</name>
<dbReference type="InterPro" id="IPR011234">
    <property type="entry name" value="Fumarylacetoacetase-like_C"/>
</dbReference>
<accession>R1GDD1</accession>
<dbReference type="Proteomes" id="UP000013521">
    <property type="component" value="Unassembled WGS sequence"/>
</dbReference>
<dbReference type="EMBL" id="KB916781">
    <property type="protein sequence ID" value="EOD43909.1"/>
    <property type="molecule type" value="Genomic_DNA"/>
</dbReference>
<keyword evidence="2" id="KW-0479">Metal-binding</keyword>
<protein>
    <submittedName>
        <fullName evidence="4">Putative fumarylacetoacetate hydrolase family protein</fullName>
    </submittedName>
</protein>
<dbReference type="KEGG" id="npa:UCRNP2_9383"/>
<proteinExistence type="inferred from homology"/>
<dbReference type="HOGENOM" id="CLU_383082_0_0_1"/>
<dbReference type="GO" id="GO:0046872">
    <property type="term" value="F:metal ion binding"/>
    <property type="evidence" value="ECO:0007669"/>
    <property type="project" value="UniProtKB-KW"/>
</dbReference>
<dbReference type="GO" id="GO:0018773">
    <property type="term" value="F:acetylpyruvate hydrolase activity"/>
    <property type="evidence" value="ECO:0007669"/>
    <property type="project" value="TreeGrafter"/>
</dbReference>
<dbReference type="GO" id="GO:0050163">
    <property type="term" value="F:oxaloacetate tautomerase activity"/>
    <property type="evidence" value="ECO:0007669"/>
    <property type="project" value="UniProtKB-ARBA"/>
</dbReference>
<sequence length="722" mass="80066">MTALYFGETSLEELLELSPEEESRAEEHTGDVDSVLEIDPSAQIPEDIFVNYSVDLRLLDDGQSSASASTQPTCWSGTFGSPGWVTISAQLRAELVRLYFSNVHPICPIIDEHRFWELYSSVSDDVFSARFPSILFQSMLFAAFAHANNGQLRAAGYQSSQDAQAEYYGILKSAQVQASNEVDEIVLAKTALLLSFWCPPQVDVMINSFWADRAFHHTKQFLRKWARRENTPVPKRPGIVHWCCIIRSTLISYSMRRPYQLHVDEEPLCDPEEVRAEFGLEALFHNFATPEEKLRMIDDFVATCKLSKNLNMILRSQRALLFEMHWTPAAVDDESVAMTDVLQDHMTAYLSASNQEAELQDLLRRTAWTLLPTVTFMVEQNCRKFGLPESSEAYEESAVDGSSARENDGAHVRELGQLMALAHLLSPRFRTARDVWALTQDIDQLLCSEVATMRMQLEEGQIFYGDLLESSGTSFKVNKLKGGLADGFSAAGSEPVAVQKLLCPLERTPIIQCVGVNYQKHAAEAKLSVPKYPVIFTKPADALAGPHQAIPIHADAQTMLDYEGELAVVVGRDAKDVDESDALDYVLGYAAANDISARNFQVPDASGGQYSYAKSFDSFAPVGPAIVSPRAVPDPQRLTLVTRVNGEERQRTGTDDMIWSVRQIVAHLSRGTTLRAGTVIMTGTPAGVGFFHKKFLRDGDVVEVEIEGLGAIANKMAFTKLA</sequence>
<dbReference type="Gene3D" id="3.90.850.10">
    <property type="entry name" value="Fumarylacetoacetase-like, C-terminal domain"/>
    <property type="match status" value="1"/>
</dbReference>
<dbReference type="eggNOG" id="KOG1535">
    <property type="taxonomic scope" value="Eukaryota"/>
</dbReference>
<dbReference type="STRING" id="1287680.R1GDD1"/>
<evidence type="ECO:0000259" key="3">
    <source>
        <dbReference type="Pfam" id="PF01557"/>
    </source>
</evidence>
<evidence type="ECO:0000256" key="1">
    <source>
        <dbReference type="ARBA" id="ARBA00010211"/>
    </source>
</evidence>